<comment type="caution">
    <text evidence="3">The sequence shown here is derived from an EMBL/GenBank/DDBJ whole genome shotgun (WGS) entry which is preliminary data.</text>
</comment>
<evidence type="ECO:0000259" key="2">
    <source>
        <dbReference type="Pfam" id="PF05899"/>
    </source>
</evidence>
<reference evidence="3 4" key="1">
    <citation type="submission" date="2020-08" db="EMBL/GenBank/DDBJ databases">
        <title>Genomic Encyclopedia of Type Strains, Phase IV (KMG-IV): sequencing the most valuable type-strain genomes for metagenomic binning, comparative biology and taxonomic classification.</title>
        <authorList>
            <person name="Goeker M."/>
        </authorList>
    </citation>
    <scope>NUCLEOTIDE SEQUENCE [LARGE SCALE GENOMIC DNA]</scope>
    <source>
        <strain evidence="3 4">YC6723</strain>
    </source>
</reference>
<accession>A0A840FHD2</accession>
<dbReference type="EMBL" id="JACIEV010000001">
    <property type="protein sequence ID" value="MBB4152755.1"/>
    <property type="molecule type" value="Genomic_DNA"/>
</dbReference>
<dbReference type="CDD" id="cd02227">
    <property type="entry name" value="cupin_TM1112-like"/>
    <property type="match status" value="1"/>
</dbReference>
<organism evidence="3 4">
    <name type="scientific">Sphingomonas jinjuensis</name>
    <dbReference type="NCBI Taxonomy" id="535907"/>
    <lineage>
        <taxon>Bacteria</taxon>
        <taxon>Pseudomonadati</taxon>
        <taxon>Pseudomonadota</taxon>
        <taxon>Alphaproteobacteria</taxon>
        <taxon>Sphingomonadales</taxon>
        <taxon>Sphingomonadaceae</taxon>
        <taxon>Sphingomonas</taxon>
    </lineage>
</organism>
<dbReference type="Gene3D" id="2.60.120.10">
    <property type="entry name" value="Jelly Rolls"/>
    <property type="match status" value="1"/>
</dbReference>
<feature type="domain" description="(S)-ureidoglycine aminohydrolase cupin" evidence="2">
    <location>
        <begin position="43"/>
        <end position="112"/>
    </location>
</feature>
<dbReference type="InterPro" id="IPR011051">
    <property type="entry name" value="RmlC_Cupin_sf"/>
</dbReference>
<evidence type="ECO:0000313" key="4">
    <source>
        <dbReference type="Proteomes" id="UP000529795"/>
    </source>
</evidence>
<dbReference type="PANTHER" id="PTHR40943">
    <property type="entry name" value="CYTOPLASMIC PROTEIN-RELATED"/>
    <property type="match status" value="1"/>
</dbReference>
<dbReference type="InterPro" id="IPR014710">
    <property type="entry name" value="RmlC-like_jellyroll"/>
</dbReference>
<dbReference type="RefSeq" id="WP_221364133.1">
    <property type="nucleotide sequence ID" value="NZ_JACIEV010000001.1"/>
</dbReference>
<dbReference type="PANTHER" id="PTHR40943:SF1">
    <property type="entry name" value="CYTOPLASMIC PROTEIN"/>
    <property type="match status" value="1"/>
</dbReference>
<dbReference type="SUPFAM" id="SSF51182">
    <property type="entry name" value="RmlC-like cupins"/>
    <property type="match status" value="1"/>
</dbReference>
<dbReference type="InterPro" id="IPR008579">
    <property type="entry name" value="UGlyAH_Cupin_dom"/>
</dbReference>
<feature type="region of interest" description="Disordered" evidence="1">
    <location>
        <begin position="15"/>
        <end position="37"/>
    </location>
</feature>
<proteinExistence type="predicted"/>
<name>A0A840FHD2_9SPHN</name>
<dbReference type="AlphaFoldDB" id="A0A840FHD2"/>
<keyword evidence="4" id="KW-1185">Reference proteome</keyword>
<protein>
    <recommendedName>
        <fullName evidence="2">(S)-ureidoglycine aminohydrolase cupin domain-containing protein</fullName>
    </recommendedName>
</protein>
<gene>
    <name evidence="3" type="ORF">GGQ80_000631</name>
</gene>
<evidence type="ECO:0000256" key="1">
    <source>
        <dbReference type="SAM" id="MobiDB-lite"/>
    </source>
</evidence>
<dbReference type="Pfam" id="PF05899">
    <property type="entry name" value="Cupin_3"/>
    <property type="match status" value="1"/>
</dbReference>
<dbReference type="Proteomes" id="UP000529795">
    <property type="component" value="Unassembled WGS sequence"/>
</dbReference>
<evidence type="ECO:0000313" key="3">
    <source>
        <dbReference type="EMBL" id="MBB4152755.1"/>
    </source>
</evidence>
<sequence>MAAIRIRSGEAFDALGEGKPVPAPIGEPVSQVRSMSQTSASASTSRCGVWECTPGRWRRQVTQAEFCHFLEGDCVFQPDDGEPIAIAAGDIVYFPENSSGVWDIRSTSRKVFVLFDESRRA</sequence>